<dbReference type="Proteomes" id="UP000004925">
    <property type="component" value="Unassembled WGS sequence"/>
</dbReference>
<organism evidence="1 2">
    <name type="scientific">Fusobacterium vincentii 4_1_13</name>
    <dbReference type="NCBI Taxonomy" id="469606"/>
    <lineage>
        <taxon>Bacteria</taxon>
        <taxon>Fusobacteriati</taxon>
        <taxon>Fusobacteriota</taxon>
        <taxon>Fusobacteriia</taxon>
        <taxon>Fusobacteriales</taxon>
        <taxon>Fusobacteriaceae</taxon>
        <taxon>Fusobacterium</taxon>
    </lineage>
</organism>
<evidence type="ECO:0000313" key="1">
    <source>
        <dbReference type="EMBL" id="EEO40004.2"/>
    </source>
</evidence>
<protein>
    <submittedName>
        <fullName evidence="1">Uncharacterized protein</fullName>
    </submittedName>
</protein>
<dbReference type="EMBL" id="ACDE02000019">
    <property type="protein sequence ID" value="EEO40004.2"/>
    <property type="molecule type" value="Genomic_DNA"/>
</dbReference>
<sequence length="78" mass="9217">MENNLYFKDETSKYIFFLVELRGKPQLDFLGIDPSHYSNKEKAKNWYNKIKNIIEKSEHSKVDEAIASLEKLYKGMAK</sequence>
<evidence type="ECO:0000313" key="2">
    <source>
        <dbReference type="Proteomes" id="UP000004925"/>
    </source>
</evidence>
<gene>
    <name evidence="1" type="ORF">FSCG_00717</name>
</gene>
<reference evidence="1 2" key="1">
    <citation type="submission" date="2011-10" db="EMBL/GenBank/DDBJ databases">
        <title>The Genome Sequence of Fusobacterium sp. 4_1_13.</title>
        <authorList>
            <consortium name="The Broad Institute Genome Sequencing Platform"/>
            <person name="Earl A."/>
            <person name="Ward D."/>
            <person name="Feldgarden M."/>
            <person name="Gevers D."/>
            <person name="Strauss J."/>
            <person name="Ambrose C."/>
            <person name="Allen-Vercoe E."/>
            <person name="Young S.K."/>
            <person name="Zeng Q."/>
            <person name="Gargeya S."/>
            <person name="Fitzgerald M."/>
            <person name="Haas B."/>
            <person name="Abouelleil A."/>
            <person name="Alvarado L."/>
            <person name="Arachchi H.M."/>
            <person name="Berlin A."/>
            <person name="Brown A."/>
            <person name="Chapman S.B."/>
            <person name="Chen Z."/>
            <person name="Dunbar C."/>
            <person name="Freedman E."/>
            <person name="Gearin G."/>
            <person name="Goldberg J."/>
            <person name="Griggs A."/>
            <person name="Gujja S."/>
            <person name="Heiman D."/>
            <person name="Howarth C."/>
            <person name="Larson L."/>
            <person name="Lui A."/>
            <person name="MacDonald P.J."/>
            <person name="Montmayeur A."/>
            <person name="Murphy C."/>
            <person name="Neiman D."/>
            <person name="Pearson M."/>
            <person name="Priest M."/>
            <person name="Roberts A."/>
            <person name="Saif S."/>
            <person name="Shea T."/>
            <person name="Shenoy N."/>
            <person name="Sisk P."/>
            <person name="Stolte C."/>
            <person name="Sykes S."/>
            <person name="Wortman J."/>
            <person name="Nusbaum C."/>
            <person name="Birren B."/>
        </authorList>
    </citation>
    <scope>NUCLEOTIDE SEQUENCE [LARGE SCALE GENOMIC DNA]</scope>
    <source>
        <strain evidence="1 2">4_1_13</strain>
    </source>
</reference>
<comment type="caution">
    <text evidence="1">The sequence shown here is derived from an EMBL/GenBank/DDBJ whole genome shotgun (WGS) entry which is preliminary data.</text>
</comment>
<dbReference type="AlphaFoldDB" id="A0A0M1VTP2"/>
<dbReference type="RefSeq" id="WP_032843657.1">
    <property type="nucleotide sequence ID" value="NZ_KQ235737.1"/>
</dbReference>
<accession>A0A0M1VTP2</accession>
<name>A0A0M1VTP2_FUSVC</name>
<proteinExistence type="predicted"/>